<gene>
    <name evidence="2" type="ORF">OC25_05735</name>
</gene>
<dbReference type="AlphaFoldDB" id="A0A0C1G5D9"/>
<organism evidence="2 3">
    <name type="scientific">Pedobacter kyungheensis</name>
    <dbReference type="NCBI Taxonomy" id="1069985"/>
    <lineage>
        <taxon>Bacteria</taxon>
        <taxon>Pseudomonadati</taxon>
        <taxon>Bacteroidota</taxon>
        <taxon>Sphingobacteriia</taxon>
        <taxon>Sphingobacteriales</taxon>
        <taxon>Sphingobacteriaceae</taxon>
        <taxon>Pedobacter</taxon>
    </lineage>
</organism>
<reference evidence="2 3" key="1">
    <citation type="submission" date="2014-10" db="EMBL/GenBank/DDBJ databases">
        <title>Pedobacter Kyungheensis.</title>
        <authorList>
            <person name="Anderson B.M."/>
            <person name="Newman J.D."/>
        </authorList>
    </citation>
    <scope>NUCLEOTIDE SEQUENCE [LARGE SCALE GENOMIC DNA]</scope>
    <source>
        <strain evidence="2 3">KACC 16221</strain>
    </source>
</reference>
<name>A0A0C1G5D9_9SPHI</name>
<protein>
    <submittedName>
        <fullName evidence="2">Uncharacterized protein</fullName>
    </submittedName>
</protein>
<comment type="caution">
    <text evidence="2">The sequence shown here is derived from an EMBL/GenBank/DDBJ whole genome shotgun (WGS) entry which is preliminary data.</text>
</comment>
<dbReference type="Proteomes" id="UP000031246">
    <property type="component" value="Unassembled WGS sequence"/>
</dbReference>
<evidence type="ECO:0000313" key="2">
    <source>
        <dbReference type="EMBL" id="KIA95349.1"/>
    </source>
</evidence>
<sequence>MIKRTGTKDGTDNTVPVEIAQQMTAAFRKSQNAENGTYTKAAWFPAAQMTSLIKKMAELGGDGIRIYFGRYTSDIISQINKLEYGDKIPDSYVDMNTVLLVITKNIDGKPGTDYFVEKGYTYKSHDGKLCDTPPTDPENRSDLCPTFCDEKSPLSGPE</sequence>
<keyword evidence="3" id="KW-1185">Reference proteome</keyword>
<feature type="region of interest" description="Disordered" evidence="1">
    <location>
        <begin position="127"/>
        <end position="158"/>
    </location>
</feature>
<evidence type="ECO:0000313" key="3">
    <source>
        <dbReference type="Proteomes" id="UP000031246"/>
    </source>
</evidence>
<dbReference type="OrthoDB" id="662966at2"/>
<dbReference type="EMBL" id="JSYN01000005">
    <property type="protein sequence ID" value="KIA95349.1"/>
    <property type="molecule type" value="Genomic_DNA"/>
</dbReference>
<dbReference type="RefSeq" id="WP_039472743.1">
    <property type="nucleotide sequence ID" value="NZ_JSYN01000005.1"/>
</dbReference>
<evidence type="ECO:0000256" key="1">
    <source>
        <dbReference type="SAM" id="MobiDB-lite"/>
    </source>
</evidence>
<proteinExistence type="predicted"/>
<accession>A0A0C1G5D9</accession>